<dbReference type="AlphaFoldDB" id="A0A2P7UGX7"/>
<dbReference type="Gene3D" id="1.10.10.10">
    <property type="entry name" value="Winged helix-like DNA-binding domain superfamily/Winged helix DNA-binding domain"/>
    <property type="match status" value="1"/>
</dbReference>
<dbReference type="PANTHER" id="PTHR43133:SF60">
    <property type="entry name" value="RNA POLYMERASE SIGMA FACTOR SIGV"/>
    <property type="match status" value="1"/>
</dbReference>
<dbReference type="InterPro" id="IPR014284">
    <property type="entry name" value="RNA_pol_sigma-70_dom"/>
</dbReference>
<dbReference type="PANTHER" id="PTHR43133">
    <property type="entry name" value="RNA POLYMERASE ECF-TYPE SIGMA FACTO"/>
    <property type="match status" value="1"/>
</dbReference>
<dbReference type="InterPro" id="IPR013249">
    <property type="entry name" value="RNA_pol_sigma70_r4_t2"/>
</dbReference>
<dbReference type="NCBIfam" id="TIGR02937">
    <property type="entry name" value="sigma70-ECF"/>
    <property type="match status" value="1"/>
</dbReference>
<comment type="caution">
    <text evidence="7">The sequence shown here is derived from an EMBL/GenBank/DDBJ whole genome shotgun (WGS) entry which is preliminary data.</text>
</comment>
<gene>
    <name evidence="7" type="ORF">C7R93_28715</name>
</gene>
<reference evidence="7 8" key="1">
    <citation type="submission" date="2018-03" db="EMBL/GenBank/DDBJ databases">
        <title>Brevisbacillus phylogenomics.</title>
        <authorList>
            <person name="Dunlap C."/>
        </authorList>
    </citation>
    <scope>NUCLEOTIDE SEQUENCE [LARGE SCALE GENOMIC DNA]</scope>
    <source>
        <strain evidence="7 8">NRRL NRS-1210</strain>
    </source>
</reference>
<dbReference type="Pfam" id="PF08281">
    <property type="entry name" value="Sigma70_r4_2"/>
    <property type="match status" value="1"/>
</dbReference>
<dbReference type="Gene3D" id="1.10.1740.10">
    <property type="match status" value="1"/>
</dbReference>
<evidence type="ECO:0000256" key="3">
    <source>
        <dbReference type="ARBA" id="ARBA00023082"/>
    </source>
</evidence>
<evidence type="ECO:0000256" key="1">
    <source>
        <dbReference type="ARBA" id="ARBA00010641"/>
    </source>
</evidence>
<comment type="similarity">
    <text evidence="1">Belongs to the sigma-70 factor family. ECF subfamily.</text>
</comment>
<evidence type="ECO:0000259" key="5">
    <source>
        <dbReference type="Pfam" id="PF04542"/>
    </source>
</evidence>
<keyword evidence="2" id="KW-0805">Transcription regulation</keyword>
<dbReference type="EMBL" id="PXZM01000061">
    <property type="protein sequence ID" value="PSJ86220.1"/>
    <property type="molecule type" value="Genomic_DNA"/>
</dbReference>
<dbReference type="GO" id="GO:0003677">
    <property type="term" value="F:DNA binding"/>
    <property type="evidence" value="ECO:0007669"/>
    <property type="project" value="InterPro"/>
</dbReference>
<keyword evidence="8" id="KW-1185">Reference proteome</keyword>
<accession>A0A2P7UGX7</accession>
<dbReference type="GO" id="GO:0016987">
    <property type="term" value="F:sigma factor activity"/>
    <property type="evidence" value="ECO:0007669"/>
    <property type="project" value="UniProtKB-KW"/>
</dbReference>
<feature type="domain" description="RNA polymerase sigma-70 region 2" evidence="5">
    <location>
        <begin position="25"/>
        <end position="92"/>
    </location>
</feature>
<dbReference type="NCBIfam" id="NF009195">
    <property type="entry name" value="PRK12543.1"/>
    <property type="match status" value="1"/>
</dbReference>
<dbReference type="InterPro" id="IPR036388">
    <property type="entry name" value="WH-like_DNA-bd_sf"/>
</dbReference>
<dbReference type="SUPFAM" id="SSF88659">
    <property type="entry name" value="Sigma3 and sigma4 domains of RNA polymerase sigma factors"/>
    <property type="match status" value="1"/>
</dbReference>
<keyword evidence="4" id="KW-0804">Transcription</keyword>
<dbReference type="Pfam" id="PF04542">
    <property type="entry name" value="Sigma70_r2"/>
    <property type="match status" value="1"/>
</dbReference>
<dbReference type="InterPro" id="IPR007627">
    <property type="entry name" value="RNA_pol_sigma70_r2"/>
</dbReference>
<sequence>MNDKELLPWLEKMLTGDEAAFRFVYQTTHTDVHRTIAFLIYNKQDIEDITNETYIRMWRSFHTYDRSRPFRFWLHGITVRQVQDWKRKAWRRIRLFERNRLMHDEQFDWTDSEVMKSETQLELLGVVRTLSYKLRVVVILRYFHDYALDEIAELLQIPLGTVKSRHHLALKALRKHCELTGGDSSYVHRQTTTR</sequence>
<dbReference type="GO" id="GO:0006352">
    <property type="term" value="P:DNA-templated transcription initiation"/>
    <property type="evidence" value="ECO:0007669"/>
    <property type="project" value="InterPro"/>
</dbReference>
<evidence type="ECO:0000313" key="8">
    <source>
        <dbReference type="Proteomes" id="UP000240419"/>
    </source>
</evidence>
<dbReference type="Proteomes" id="UP000240419">
    <property type="component" value="Unassembled WGS sequence"/>
</dbReference>
<feature type="domain" description="RNA polymerase sigma factor 70 region 4 type 2" evidence="6">
    <location>
        <begin position="122"/>
        <end position="173"/>
    </location>
</feature>
<organism evidence="7 8">
    <name type="scientific">Brevibacillus fortis</name>
    <dbReference type="NCBI Taxonomy" id="2126352"/>
    <lineage>
        <taxon>Bacteria</taxon>
        <taxon>Bacillati</taxon>
        <taxon>Bacillota</taxon>
        <taxon>Bacilli</taxon>
        <taxon>Bacillales</taxon>
        <taxon>Paenibacillaceae</taxon>
        <taxon>Brevibacillus</taxon>
    </lineage>
</organism>
<protein>
    <submittedName>
        <fullName evidence="7">RNA polymerase subunit sigma</fullName>
    </submittedName>
</protein>
<evidence type="ECO:0000313" key="7">
    <source>
        <dbReference type="EMBL" id="PSJ86220.1"/>
    </source>
</evidence>
<keyword evidence="3" id="KW-0731">Sigma factor</keyword>
<dbReference type="InterPro" id="IPR013325">
    <property type="entry name" value="RNA_pol_sigma_r2"/>
</dbReference>
<dbReference type="OrthoDB" id="9785675at2"/>
<evidence type="ECO:0000259" key="6">
    <source>
        <dbReference type="Pfam" id="PF08281"/>
    </source>
</evidence>
<name>A0A2P7UGX7_9BACL</name>
<dbReference type="RefSeq" id="WP_106841990.1">
    <property type="nucleotide sequence ID" value="NZ_JBCNIW010000056.1"/>
</dbReference>
<evidence type="ECO:0000256" key="2">
    <source>
        <dbReference type="ARBA" id="ARBA00023015"/>
    </source>
</evidence>
<proteinExistence type="inferred from homology"/>
<dbReference type="InterPro" id="IPR013324">
    <property type="entry name" value="RNA_pol_sigma_r3/r4-like"/>
</dbReference>
<dbReference type="CDD" id="cd06171">
    <property type="entry name" value="Sigma70_r4"/>
    <property type="match status" value="1"/>
</dbReference>
<dbReference type="SUPFAM" id="SSF88946">
    <property type="entry name" value="Sigma2 domain of RNA polymerase sigma factors"/>
    <property type="match status" value="1"/>
</dbReference>
<dbReference type="InterPro" id="IPR039425">
    <property type="entry name" value="RNA_pol_sigma-70-like"/>
</dbReference>
<evidence type="ECO:0000256" key="4">
    <source>
        <dbReference type="ARBA" id="ARBA00023163"/>
    </source>
</evidence>